<evidence type="ECO:0000313" key="1">
    <source>
        <dbReference type="EMBL" id="CAD8120789.1"/>
    </source>
</evidence>
<reference evidence="1" key="1">
    <citation type="submission" date="2021-01" db="EMBL/GenBank/DDBJ databases">
        <authorList>
            <consortium name="Genoscope - CEA"/>
            <person name="William W."/>
        </authorList>
    </citation>
    <scope>NUCLEOTIDE SEQUENCE</scope>
</reference>
<keyword evidence="2" id="KW-1185">Reference proteome</keyword>
<protein>
    <submittedName>
        <fullName evidence="1">Uncharacterized protein</fullName>
    </submittedName>
</protein>
<dbReference type="OrthoDB" id="309295at2759"/>
<comment type="caution">
    <text evidence="1">The sequence shown here is derived from an EMBL/GenBank/DDBJ whole genome shotgun (WGS) entry which is preliminary data.</text>
</comment>
<sequence>MAKEVNREEYARKKHFNDKKKQFATEKLKASFPNSLEQYNKEQIQELKDCNCPKDQDSKKGINHTDVCLHEDFQAHQKQQKKLLKNYIYYKTEYNHDRGISPEFYFARQIYQKKQADLLKIQIKQKICKGKDFNDDFVY</sequence>
<accession>A0A8S1QZA0</accession>
<dbReference type="EMBL" id="CAJJDN010000128">
    <property type="protein sequence ID" value="CAD8120789.1"/>
    <property type="molecule type" value="Genomic_DNA"/>
</dbReference>
<gene>
    <name evidence="1" type="ORF">PSON_ATCC_30995.1.T1280041</name>
</gene>
<dbReference type="Proteomes" id="UP000692954">
    <property type="component" value="Unassembled WGS sequence"/>
</dbReference>
<name>A0A8S1QZA0_9CILI</name>
<dbReference type="AlphaFoldDB" id="A0A8S1QZA0"/>
<evidence type="ECO:0000313" key="2">
    <source>
        <dbReference type="Proteomes" id="UP000692954"/>
    </source>
</evidence>
<organism evidence="1 2">
    <name type="scientific">Paramecium sonneborni</name>
    <dbReference type="NCBI Taxonomy" id="65129"/>
    <lineage>
        <taxon>Eukaryota</taxon>
        <taxon>Sar</taxon>
        <taxon>Alveolata</taxon>
        <taxon>Ciliophora</taxon>
        <taxon>Intramacronucleata</taxon>
        <taxon>Oligohymenophorea</taxon>
        <taxon>Peniculida</taxon>
        <taxon>Parameciidae</taxon>
        <taxon>Paramecium</taxon>
    </lineage>
</organism>
<proteinExistence type="predicted"/>